<evidence type="ECO:0000256" key="1">
    <source>
        <dbReference type="SAM" id="MobiDB-lite"/>
    </source>
</evidence>
<name>A0ABY6SKQ6_PODCO</name>
<dbReference type="Proteomes" id="UP000280685">
    <property type="component" value="Chromosome 7"/>
</dbReference>
<feature type="compositionally biased region" description="Low complexity" evidence="1">
    <location>
        <begin position="147"/>
        <end position="157"/>
    </location>
</feature>
<sequence>MRWHAWKGSPCQRIFFHRAISSSFANRRARRLGVAHRNHDGGCRGGSRLSMGLSEDPCRPTSPPTYLPYLSSTWPVSCSCFSVLYSTTPMHGARSTFSHGPRLPSLKPCYLLQRGEAPSSARQLHLPKLQESRLKNLAAVPPPPSPLFTTTTTTTTPRQRHPIAAAGPDPPTQQQTASRQRGGLHGTVAVRFLSFGPGVSHIVRKGPYTRDLTRSCRTLSYHFPNNAVLSVWQLANPALTLHTGSSLPHPMLQGPGHSRTALDPVLPPCRPARLSLFCFSLRLYLQYRAYRTDSYPQYVLVLSGAAACPGSPPWLVSMSSSPPCSHARPCCALGWPHTISTCSSF</sequence>
<protein>
    <submittedName>
        <fullName evidence="2">Uncharacterized protein</fullName>
    </submittedName>
</protein>
<feature type="region of interest" description="Disordered" evidence="1">
    <location>
        <begin position="137"/>
        <end position="182"/>
    </location>
</feature>
<dbReference type="EMBL" id="LR026970">
    <property type="protein sequence ID" value="VBB86848.1"/>
    <property type="molecule type" value="Genomic_DNA"/>
</dbReference>
<organism evidence="2 3">
    <name type="scientific">Podospora comata</name>
    <dbReference type="NCBI Taxonomy" id="48703"/>
    <lineage>
        <taxon>Eukaryota</taxon>
        <taxon>Fungi</taxon>
        <taxon>Dikarya</taxon>
        <taxon>Ascomycota</taxon>
        <taxon>Pezizomycotina</taxon>
        <taxon>Sordariomycetes</taxon>
        <taxon>Sordariomycetidae</taxon>
        <taxon>Sordariales</taxon>
        <taxon>Podosporaceae</taxon>
        <taxon>Podospora</taxon>
    </lineage>
</organism>
<evidence type="ECO:0000313" key="3">
    <source>
        <dbReference type="Proteomes" id="UP000280685"/>
    </source>
</evidence>
<keyword evidence="3" id="KW-1185">Reference proteome</keyword>
<accession>A0ABY6SKQ6</accession>
<reference evidence="2" key="1">
    <citation type="submission" date="2018-02" db="EMBL/GenBank/DDBJ databases">
        <authorList>
            <person name="Silar P."/>
        </authorList>
    </citation>
    <scope>NUCLEOTIDE SEQUENCE [LARGE SCALE GENOMIC DNA]</scope>
    <source>
        <strain evidence="2">T</strain>
    </source>
</reference>
<proteinExistence type="predicted"/>
<evidence type="ECO:0000313" key="2">
    <source>
        <dbReference type="EMBL" id="VBB86848.1"/>
    </source>
</evidence>
<gene>
    <name evidence="2" type="ORF">PODCO_708645</name>
</gene>